<gene>
    <name evidence="4" type="ORF">ZEAMMB73_Zm00001d004699</name>
</gene>
<dbReference type="SUPFAM" id="SSF50630">
    <property type="entry name" value="Acid proteases"/>
    <property type="match status" value="1"/>
</dbReference>
<dbReference type="PANTHER" id="PTHR47967">
    <property type="entry name" value="OS07G0603500 PROTEIN-RELATED"/>
    <property type="match status" value="1"/>
</dbReference>
<comment type="similarity">
    <text evidence="1">Belongs to the peptidase A1 family.</text>
</comment>
<dbReference type="Pfam" id="PF14543">
    <property type="entry name" value="TAXi_N"/>
    <property type="match status" value="1"/>
</dbReference>
<reference evidence="4" key="1">
    <citation type="submission" date="2015-12" db="EMBL/GenBank/DDBJ databases">
        <title>Update maize B73 reference genome by single molecule sequencing technologies.</title>
        <authorList>
            <consortium name="Maize Genome Sequencing Project"/>
            <person name="Ware D."/>
        </authorList>
    </citation>
    <scope>NUCLEOTIDE SEQUENCE [LARGE SCALE GENOMIC DNA]</scope>
    <source>
        <tissue evidence="4">Seedling</tissue>
    </source>
</reference>
<dbReference type="InterPro" id="IPR051708">
    <property type="entry name" value="Plant_Aspart_Prot_A1"/>
</dbReference>
<evidence type="ECO:0000256" key="3">
    <source>
        <dbReference type="ARBA" id="ARBA00022801"/>
    </source>
</evidence>
<dbReference type="GO" id="GO:0006508">
    <property type="term" value="P:proteolysis"/>
    <property type="evidence" value="ECO:0007669"/>
    <property type="project" value="UniProtKB-KW"/>
</dbReference>
<dbReference type="EMBL" id="CM007648">
    <property type="protein sequence ID" value="ONM19434.1"/>
    <property type="molecule type" value="Genomic_DNA"/>
</dbReference>
<dbReference type="InterPro" id="IPR033121">
    <property type="entry name" value="PEPTIDASE_A1"/>
</dbReference>
<keyword evidence="3" id="KW-0378">Hydrolase</keyword>
<protein>
    <submittedName>
        <fullName evidence="4">Uncharacterized protein</fullName>
    </submittedName>
</protein>
<sequence length="159" mass="16430">MTFSVGTPPQKLSALADTGSDLIWVKCGACKRCAPQGALLPTTLTASAPPFSTLRCSSNLCNDLPAHQYSAAAGAECSYKYSYGLASDPHHYTQGYRGARRSRSALTTLPCQASSSAAPTCRRAGTARALASSASAAGCCPSYRSSRLAPSPTASITMQ</sequence>
<name>A0A1D6EH15_MAIZE</name>
<dbReference type="InterPro" id="IPR021109">
    <property type="entry name" value="Peptidase_aspartic_dom_sf"/>
</dbReference>
<dbReference type="GO" id="GO:0004190">
    <property type="term" value="F:aspartic-type endopeptidase activity"/>
    <property type="evidence" value="ECO:0007669"/>
    <property type="project" value="InterPro"/>
</dbReference>
<dbReference type="InterPro" id="IPR001969">
    <property type="entry name" value="Aspartic_peptidase_AS"/>
</dbReference>
<dbReference type="PROSITE" id="PS00141">
    <property type="entry name" value="ASP_PROTEASE"/>
    <property type="match status" value="1"/>
</dbReference>
<dbReference type="PROSITE" id="PS51767">
    <property type="entry name" value="PEPTIDASE_A1"/>
    <property type="match status" value="1"/>
</dbReference>
<evidence type="ECO:0000313" key="4">
    <source>
        <dbReference type="EMBL" id="ONM19434.1"/>
    </source>
</evidence>
<dbReference type="InParanoid" id="A0A1D6EH15"/>
<accession>A0A1D6EH15</accession>
<evidence type="ECO:0000256" key="2">
    <source>
        <dbReference type="ARBA" id="ARBA00022670"/>
    </source>
</evidence>
<dbReference type="Gene3D" id="2.40.70.10">
    <property type="entry name" value="Acid Proteases"/>
    <property type="match status" value="1"/>
</dbReference>
<keyword evidence="2" id="KW-0645">Protease</keyword>
<evidence type="ECO:0000256" key="1">
    <source>
        <dbReference type="ARBA" id="ARBA00007447"/>
    </source>
</evidence>
<proteinExistence type="inferred from homology"/>
<dbReference type="InterPro" id="IPR032861">
    <property type="entry name" value="TAXi_N"/>
</dbReference>
<dbReference type="AlphaFoldDB" id="A0A1D6EH15"/>
<dbReference type="PANTHER" id="PTHR47967:SF20">
    <property type="entry name" value="OS01G0696800 PROTEIN"/>
    <property type="match status" value="1"/>
</dbReference>
<organism evidence="4">
    <name type="scientific">Zea mays</name>
    <name type="common">Maize</name>
    <dbReference type="NCBI Taxonomy" id="4577"/>
    <lineage>
        <taxon>Eukaryota</taxon>
        <taxon>Viridiplantae</taxon>
        <taxon>Streptophyta</taxon>
        <taxon>Embryophyta</taxon>
        <taxon>Tracheophyta</taxon>
        <taxon>Spermatophyta</taxon>
        <taxon>Magnoliopsida</taxon>
        <taxon>Liliopsida</taxon>
        <taxon>Poales</taxon>
        <taxon>Poaceae</taxon>
        <taxon>PACMAD clade</taxon>
        <taxon>Panicoideae</taxon>
        <taxon>Andropogonodae</taxon>
        <taxon>Andropogoneae</taxon>
        <taxon>Tripsacinae</taxon>
        <taxon>Zea</taxon>
    </lineage>
</organism>